<name>A0A7R9LDL4_9ACAR</name>
<sequence>MHKWLAPSSIHFLQMDRQLFVETDDSVVVELSHKLSADQLSAKVPKMQVSEKDGQMFALNNSSLQLMLEMEKQGKLGDGLIEVEVVPLSKVPTNIQMGMTANKHIDFINTLHLDNNCVHPIRDNHNFEPESSKPVPKKKGYYKLGLELVKTAPIKPDTGAQTVTTSDASMVRSPHTSDEDSDHDLEDVDEE</sequence>
<reference evidence="2" key="1">
    <citation type="submission" date="2020-11" db="EMBL/GenBank/DDBJ databases">
        <authorList>
            <person name="Tran Van P."/>
        </authorList>
    </citation>
    <scope>NUCLEOTIDE SEQUENCE</scope>
</reference>
<keyword evidence="3" id="KW-1185">Reference proteome</keyword>
<dbReference type="Proteomes" id="UP000759131">
    <property type="component" value="Unassembled WGS sequence"/>
</dbReference>
<dbReference type="EMBL" id="CAJPIZ010022113">
    <property type="protein sequence ID" value="CAG2117857.1"/>
    <property type="molecule type" value="Genomic_DNA"/>
</dbReference>
<evidence type="ECO:0000256" key="1">
    <source>
        <dbReference type="SAM" id="MobiDB-lite"/>
    </source>
</evidence>
<evidence type="ECO:0000313" key="2">
    <source>
        <dbReference type="EMBL" id="CAD7639472.1"/>
    </source>
</evidence>
<feature type="non-terminal residue" evidence="2">
    <location>
        <position position="1"/>
    </location>
</feature>
<proteinExistence type="predicted"/>
<gene>
    <name evidence="2" type="ORF">OSB1V03_LOCUS17810</name>
</gene>
<protein>
    <submittedName>
        <fullName evidence="2">Uncharacterized protein</fullName>
    </submittedName>
</protein>
<dbReference type="AlphaFoldDB" id="A0A7R9LDL4"/>
<feature type="compositionally biased region" description="Polar residues" evidence="1">
    <location>
        <begin position="159"/>
        <end position="168"/>
    </location>
</feature>
<feature type="compositionally biased region" description="Acidic residues" evidence="1">
    <location>
        <begin position="179"/>
        <end position="191"/>
    </location>
</feature>
<accession>A0A7R9LDL4</accession>
<evidence type="ECO:0000313" key="3">
    <source>
        <dbReference type="Proteomes" id="UP000759131"/>
    </source>
</evidence>
<dbReference type="EMBL" id="OC876688">
    <property type="protein sequence ID" value="CAD7639472.1"/>
    <property type="molecule type" value="Genomic_DNA"/>
</dbReference>
<organism evidence="2">
    <name type="scientific">Medioppia subpectinata</name>
    <dbReference type="NCBI Taxonomy" id="1979941"/>
    <lineage>
        <taxon>Eukaryota</taxon>
        <taxon>Metazoa</taxon>
        <taxon>Ecdysozoa</taxon>
        <taxon>Arthropoda</taxon>
        <taxon>Chelicerata</taxon>
        <taxon>Arachnida</taxon>
        <taxon>Acari</taxon>
        <taxon>Acariformes</taxon>
        <taxon>Sarcoptiformes</taxon>
        <taxon>Oribatida</taxon>
        <taxon>Brachypylina</taxon>
        <taxon>Oppioidea</taxon>
        <taxon>Oppiidae</taxon>
        <taxon>Medioppia</taxon>
    </lineage>
</organism>
<dbReference type="OrthoDB" id="6910977at2759"/>
<feature type="region of interest" description="Disordered" evidence="1">
    <location>
        <begin position="153"/>
        <end position="191"/>
    </location>
</feature>